<evidence type="ECO:0000313" key="2">
    <source>
        <dbReference type="Proteomes" id="UP000095039"/>
    </source>
</evidence>
<organism evidence="1 2">
    <name type="scientific">Enterovibrio norvegicus FF-454</name>
    <dbReference type="NCBI Taxonomy" id="1185651"/>
    <lineage>
        <taxon>Bacteria</taxon>
        <taxon>Pseudomonadati</taxon>
        <taxon>Pseudomonadota</taxon>
        <taxon>Gammaproteobacteria</taxon>
        <taxon>Vibrionales</taxon>
        <taxon>Vibrionaceae</taxon>
        <taxon>Enterovibrio</taxon>
    </lineage>
</organism>
<dbReference type="Pfam" id="PF12305">
    <property type="entry name" value="DUF3630"/>
    <property type="match status" value="1"/>
</dbReference>
<sequence>MDKPRFRLSHFDANEGRLVLAADGMDFDNAEAMLDRFCQLIDANAQDKQTDADLHTWLVDFEGVTFMLKAEHYSASVWLERLGKEGDEELLFLHRWLSRQLAFS</sequence>
<accession>A0A1E5CDC8</accession>
<dbReference type="EMBL" id="AJWN02000021">
    <property type="protein sequence ID" value="OEE63524.1"/>
    <property type="molecule type" value="Genomic_DNA"/>
</dbReference>
<protein>
    <recommendedName>
        <fullName evidence="3">Aminopeptidase</fullName>
    </recommendedName>
</protein>
<keyword evidence="2" id="KW-1185">Reference proteome</keyword>
<dbReference type="Proteomes" id="UP000095039">
    <property type="component" value="Unassembled WGS sequence"/>
</dbReference>
<evidence type="ECO:0008006" key="3">
    <source>
        <dbReference type="Google" id="ProtNLM"/>
    </source>
</evidence>
<evidence type="ECO:0000313" key="1">
    <source>
        <dbReference type="EMBL" id="OEE63524.1"/>
    </source>
</evidence>
<proteinExistence type="predicted"/>
<comment type="caution">
    <text evidence="1">The sequence shown here is derived from an EMBL/GenBank/DDBJ whole genome shotgun (WGS) entry which is preliminary data.</text>
</comment>
<dbReference type="InterPro" id="IPR022080">
    <property type="entry name" value="DUF3630"/>
</dbReference>
<dbReference type="RefSeq" id="WP_016959473.1">
    <property type="nucleotide sequence ID" value="NZ_AJWN02000021.1"/>
</dbReference>
<gene>
    <name evidence="1" type="ORF">A1OK_06625</name>
</gene>
<name>A0A1E5CDC8_9GAMM</name>
<reference evidence="1 2" key="1">
    <citation type="journal article" date="2012" name="Science">
        <title>Ecological populations of bacteria act as socially cohesive units of antibiotic production and resistance.</title>
        <authorList>
            <person name="Cordero O.X."/>
            <person name="Wildschutte H."/>
            <person name="Kirkup B."/>
            <person name="Proehl S."/>
            <person name="Ngo L."/>
            <person name="Hussain F."/>
            <person name="Le Roux F."/>
            <person name="Mincer T."/>
            <person name="Polz M.F."/>
        </authorList>
    </citation>
    <scope>NUCLEOTIDE SEQUENCE [LARGE SCALE GENOMIC DNA]</scope>
    <source>
        <strain evidence="1 2">FF-454</strain>
    </source>
</reference>
<dbReference type="AlphaFoldDB" id="A0A1E5CDC8"/>